<dbReference type="PANTHER" id="PTHR39452">
    <property type="entry name" value="CHEY-P PHOSPHATASE CHEX"/>
    <property type="match status" value="1"/>
</dbReference>
<reference evidence="3 4" key="1">
    <citation type="submission" date="2020-09" db="EMBL/GenBank/DDBJ databases">
        <title>Paenibacillus sp. CAU 1523 isolated from sand of Haeundae Beach.</title>
        <authorList>
            <person name="Kim W."/>
        </authorList>
    </citation>
    <scope>NUCLEOTIDE SEQUENCE [LARGE SCALE GENOMIC DNA]</scope>
    <source>
        <strain evidence="3 4">CAU 1523</strain>
    </source>
</reference>
<sequence>MKAEWVHPFLQSACSVIEQILQVRPERGELEMLAWHGTHDLHIQIGLTGQMSGVIAFGLNEGAAVKMASAMMGGYPLESLDAMGESAISELGNMISGNASTMLYNQGIHVDILPPQLVPLQAIPNCGTNAMAVPLHVHNVGRLDIMMKIEG</sequence>
<dbReference type="InterPro" id="IPR028976">
    <property type="entry name" value="CheC-like_sf"/>
</dbReference>
<dbReference type="Proteomes" id="UP000634529">
    <property type="component" value="Unassembled WGS sequence"/>
</dbReference>
<keyword evidence="1" id="KW-0145">Chemotaxis</keyword>
<evidence type="ECO:0000259" key="2">
    <source>
        <dbReference type="Pfam" id="PF13690"/>
    </source>
</evidence>
<dbReference type="SUPFAM" id="SSF103039">
    <property type="entry name" value="CheC-like"/>
    <property type="match status" value="1"/>
</dbReference>
<name>A0ABR9B0T3_9BACL</name>
<dbReference type="Gene3D" id="3.40.1550.10">
    <property type="entry name" value="CheC-like"/>
    <property type="match status" value="1"/>
</dbReference>
<keyword evidence="4" id="KW-1185">Reference proteome</keyword>
<evidence type="ECO:0000256" key="1">
    <source>
        <dbReference type="ARBA" id="ARBA00022500"/>
    </source>
</evidence>
<dbReference type="InterPro" id="IPR028051">
    <property type="entry name" value="CheX-like_dom"/>
</dbReference>
<evidence type="ECO:0000313" key="4">
    <source>
        <dbReference type="Proteomes" id="UP000634529"/>
    </source>
</evidence>
<dbReference type="Pfam" id="PF13690">
    <property type="entry name" value="CheX"/>
    <property type="match status" value="1"/>
</dbReference>
<dbReference type="InterPro" id="IPR038756">
    <property type="entry name" value="CheX-like"/>
</dbReference>
<organism evidence="3 4">
    <name type="scientific">Paenibacillus arenosi</name>
    <dbReference type="NCBI Taxonomy" id="2774142"/>
    <lineage>
        <taxon>Bacteria</taxon>
        <taxon>Bacillati</taxon>
        <taxon>Bacillota</taxon>
        <taxon>Bacilli</taxon>
        <taxon>Bacillales</taxon>
        <taxon>Paenibacillaceae</taxon>
        <taxon>Paenibacillus</taxon>
    </lineage>
</organism>
<proteinExistence type="predicted"/>
<dbReference type="CDD" id="cd17906">
    <property type="entry name" value="CheX"/>
    <property type="match status" value="1"/>
</dbReference>
<comment type="caution">
    <text evidence="3">The sequence shown here is derived from an EMBL/GenBank/DDBJ whole genome shotgun (WGS) entry which is preliminary data.</text>
</comment>
<protein>
    <submittedName>
        <fullName evidence="3">Chemotaxis protein CheX</fullName>
    </submittedName>
</protein>
<evidence type="ECO:0000313" key="3">
    <source>
        <dbReference type="EMBL" id="MBD8499070.1"/>
    </source>
</evidence>
<dbReference type="RefSeq" id="WP_028594094.1">
    <property type="nucleotide sequence ID" value="NZ_JACYTN010000008.1"/>
</dbReference>
<gene>
    <name evidence="3" type="ORF">IFO66_12220</name>
</gene>
<accession>A0ABR9B0T3</accession>
<dbReference type="EMBL" id="JACYTN010000008">
    <property type="protein sequence ID" value="MBD8499070.1"/>
    <property type="molecule type" value="Genomic_DNA"/>
</dbReference>
<feature type="domain" description="Chemotaxis phosphatase CheX-like" evidence="2">
    <location>
        <begin position="44"/>
        <end position="118"/>
    </location>
</feature>
<dbReference type="PANTHER" id="PTHR39452:SF1">
    <property type="entry name" value="CHEY-P PHOSPHATASE CHEX"/>
    <property type="match status" value="1"/>
</dbReference>